<keyword evidence="3" id="KW-1185">Reference proteome</keyword>
<dbReference type="GO" id="GO:0003989">
    <property type="term" value="F:acetyl-CoA carboxylase activity"/>
    <property type="evidence" value="ECO:0007669"/>
    <property type="project" value="InterPro"/>
</dbReference>
<evidence type="ECO:0000313" key="2">
    <source>
        <dbReference type="EMBL" id="GEO34756.1"/>
    </source>
</evidence>
<name>A0A512DE51_9CELL</name>
<protein>
    <recommendedName>
        <fullName evidence="4">Acetyl-CoA carboxylase biotin carboxyl carrier protein subunit</fullName>
    </recommendedName>
</protein>
<dbReference type="AlphaFoldDB" id="A0A512DE51"/>
<evidence type="ECO:0008006" key="4">
    <source>
        <dbReference type="Google" id="ProtNLM"/>
    </source>
</evidence>
<evidence type="ECO:0000313" key="3">
    <source>
        <dbReference type="Proteomes" id="UP000321181"/>
    </source>
</evidence>
<dbReference type="InterPro" id="IPR032716">
    <property type="entry name" value="ACC_epsilon"/>
</dbReference>
<dbReference type="Pfam" id="PF13822">
    <property type="entry name" value="ACC_epsilon"/>
    <property type="match status" value="1"/>
</dbReference>
<comment type="caution">
    <text evidence="2">The sequence shown here is derived from an EMBL/GenBank/DDBJ whole genome shotgun (WGS) entry which is preliminary data.</text>
</comment>
<dbReference type="OrthoDB" id="4828913at2"/>
<sequence length="76" mass="8104">MTDEPQGLPHVHVVRGEPDDVELAALVAGLAAAGQVTDDPAPETPRSAWRDRAHGMRGPSSAARPGPDAWRWSLRS</sequence>
<evidence type="ECO:0000256" key="1">
    <source>
        <dbReference type="SAM" id="MobiDB-lite"/>
    </source>
</evidence>
<accession>A0A512DE51</accession>
<gene>
    <name evidence="2" type="ORF">CAE01nite_24810</name>
</gene>
<dbReference type="Proteomes" id="UP000321181">
    <property type="component" value="Unassembled WGS sequence"/>
</dbReference>
<proteinExistence type="predicted"/>
<dbReference type="GO" id="GO:0004658">
    <property type="term" value="F:propionyl-CoA carboxylase activity"/>
    <property type="evidence" value="ECO:0007669"/>
    <property type="project" value="InterPro"/>
</dbReference>
<dbReference type="EMBL" id="BJYY01000015">
    <property type="protein sequence ID" value="GEO34756.1"/>
    <property type="molecule type" value="Genomic_DNA"/>
</dbReference>
<organism evidence="2 3">
    <name type="scientific">Cellulomonas aerilata</name>
    <dbReference type="NCBI Taxonomy" id="515326"/>
    <lineage>
        <taxon>Bacteria</taxon>
        <taxon>Bacillati</taxon>
        <taxon>Actinomycetota</taxon>
        <taxon>Actinomycetes</taxon>
        <taxon>Micrococcales</taxon>
        <taxon>Cellulomonadaceae</taxon>
        <taxon>Cellulomonas</taxon>
    </lineage>
</organism>
<reference evidence="2 3" key="1">
    <citation type="submission" date="2019-07" db="EMBL/GenBank/DDBJ databases">
        <title>Whole genome shotgun sequence of Cellulomonas aerilata NBRC 106308.</title>
        <authorList>
            <person name="Hosoyama A."/>
            <person name="Uohara A."/>
            <person name="Ohji S."/>
            <person name="Ichikawa N."/>
        </authorList>
    </citation>
    <scope>NUCLEOTIDE SEQUENCE [LARGE SCALE GENOMIC DNA]</scope>
    <source>
        <strain evidence="2 3">NBRC 106308</strain>
    </source>
</reference>
<dbReference type="RefSeq" id="WP_146904904.1">
    <property type="nucleotide sequence ID" value="NZ_BAAARM010000004.1"/>
</dbReference>
<feature type="region of interest" description="Disordered" evidence="1">
    <location>
        <begin position="33"/>
        <end position="76"/>
    </location>
</feature>